<keyword evidence="9 18" id="KW-0630">Potassium</keyword>
<dbReference type="PANTHER" id="PTHR12592">
    <property type="entry name" value="ATP-DEPENDENT (S)-NAD(P)H-HYDRATE DEHYDRATASE FAMILY MEMBER"/>
    <property type="match status" value="1"/>
</dbReference>
<evidence type="ECO:0000256" key="2">
    <source>
        <dbReference type="ARBA" id="ARBA00000909"/>
    </source>
</evidence>
<dbReference type="EC" id="5.1.99.6" evidence="19"/>
<comment type="subunit">
    <text evidence="17">Homotetramer.</text>
</comment>
<comment type="catalytic activity">
    <reaction evidence="2 18 19">
        <text>(6R)-NADPHX = (6S)-NADPHX</text>
        <dbReference type="Rhea" id="RHEA:32227"/>
        <dbReference type="ChEBI" id="CHEBI:64076"/>
        <dbReference type="ChEBI" id="CHEBI:64077"/>
        <dbReference type="EC" id="5.1.99.6"/>
    </reaction>
</comment>
<dbReference type="InterPro" id="IPR036652">
    <property type="entry name" value="YjeF_N_dom_sf"/>
</dbReference>
<dbReference type="Pfam" id="PF01256">
    <property type="entry name" value="Carb_kinase"/>
    <property type="match status" value="1"/>
</dbReference>
<protein>
    <recommendedName>
        <fullName evidence="19">Bifunctional NAD(P)H-hydrate repair enzyme</fullName>
    </recommendedName>
    <alternativeName>
        <fullName evidence="19">Nicotinamide nucleotide repair protein</fullName>
    </alternativeName>
    <domain>
        <recommendedName>
            <fullName evidence="19">ADP-dependent (S)-NAD(P)H-hydrate dehydratase</fullName>
            <ecNumber evidence="19">4.2.1.136</ecNumber>
        </recommendedName>
        <alternativeName>
            <fullName evidence="19">ADP-dependent NAD(P)HX dehydratase</fullName>
        </alternativeName>
    </domain>
    <domain>
        <recommendedName>
            <fullName evidence="19">NAD(P)H-hydrate epimerase</fullName>
            <ecNumber evidence="19">5.1.99.6</ecNumber>
        </recommendedName>
    </domain>
</protein>
<keyword evidence="23" id="KW-1185">Reference proteome</keyword>
<dbReference type="EMBL" id="CP104003">
    <property type="protein sequence ID" value="UWM56010.1"/>
    <property type="molecule type" value="Genomic_DNA"/>
</dbReference>
<dbReference type="InterPro" id="IPR000631">
    <property type="entry name" value="CARKD"/>
</dbReference>
<evidence type="ECO:0000256" key="10">
    <source>
        <dbReference type="ARBA" id="ARBA00023027"/>
    </source>
</evidence>
<keyword evidence="12 17" id="KW-0456">Lyase</keyword>
<comment type="similarity">
    <text evidence="3 19">In the N-terminal section; belongs to the NnrE/AIBP family.</text>
</comment>
<evidence type="ECO:0000256" key="14">
    <source>
        <dbReference type="ARBA" id="ARBA00025153"/>
    </source>
</evidence>
<dbReference type="HAMAP" id="MF_01965">
    <property type="entry name" value="NADHX_dehydratase"/>
    <property type="match status" value="1"/>
</dbReference>
<comment type="cofactor">
    <cofactor evidence="18 19">
        <name>K(+)</name>
        <dbReference type="ChEBI" id="CHEBI:29103"/>
    </cofactor>
    <text evidence="18 19">Binds 1 potassium ion per subunit.</text>
</comment>
<dbReference type="PROSITE" id="PS51385">
    <property type="entry name" value="YJEF_N"/>
    <property type="match status" value="1"/>
</dbReference>
<dbReference type="Gene3D" id="3.40.50.10260">
    <property type="entry name" value="YjeF N-terminal domain"/>
    <property type="match status" value="1"/>
</dbReference>
<evidence type="ECO:0000256" key="9">
    <source>
        <dbReference type="ARBA" id="ARBA00022958"/>
    </source>
</evidence>
<feature type="binding site" evidence="18">
    <location>
        <position position="120"/>
    </location>
    <ligand>
        <name>K(+)</name>
        <dbReference type="ChEBI" id="CHEBI:29103"/>
    </ligand>
</feature>
<comment type="catalytic activity">
    <reaction evidence="15 17 19">
        <text>(6S)-NADHX + ADP = AMP + phosphate + NADH + H(+)</text>
        <dbReference type="Rhea" id="RHEA:32223"/>
        <dbReference type="ChEBI" id="CHEBI:15378"/>
        <dbReference type="ChEBI" id="CHEBI:43474"/>
        <dbReference type="ChEBI" id="CHEBI:57945"/>
        <dbReference type="ChEBI" id="CHEBI:64074"/>
        <dbReference type="ChEBI" id="CHEBI:456215"/>
        <dbReference type="ChEBI" id="CHEBI:456216"/>
        <dbReference type="EC" id="4.2.1.136"/>
    </reaction>
</comment>
<keyword evidence="8 17" id="KW-0521">NADP</keyword>
<dbReference type="NCBIfam" id="TIGR00197">
    <property type="entry name" value="yjeF_nterm"/>
    <property type="match status" value="1"/>
</dbReference>
<feature type="binding site" evidence="18">
    <location>
        <position position="55"/>
    </location>
    <ligand>
        <name>K(+)</name>
        <dbReference type="ChEBI" id="CHEBI:29103"/>
    </ligand>
</feature>
<evidence type="ECO:0000256" key="6">
    <source>
        <dbReference type="ARBA" id="ARBA00022741"/>
    </source>
</evidence>
<evidence type="ECO:0000256" key="18">
    <source>
        <dbReference type="HAMAP-Rule" id="MF_01966"/>
    </source>
</evidence>
<keyword evidence="7 17" id="KW-0067">ATP-binding</keyword>
<dbReference type="Pfam" id="PF03853">
    <property type="entry name" value="YjeF_N"/>
    <property type="match status" value="1"/>
</dbReference>
<comment type="function">
    <text evidence="17">Catalyzes the dehydration of the S-form of NAD(P)HX at the expense of ADP, which is converted to AMP. Together with NAD(P)HX epimerase, which catalyzes the epimerization of the S- and R-forms, the enzyme allows the repair of both epimers of NAD(P)HX, a damaged form of NAD(P)H that is a result of enzymatic or heat-dependent hydration.</text>
</comment>
<feature type="binding site" evidence="17">
    <location>
        <position position="308"/>
    </location>
    <ligand>
        <name>(6S)-NADPHX</name>
        <dbReference type="ChEBI" id="CHEBI:64076"/>
    </ligand>
</feature>
<dbReference type="CDD" id="cd01171">
    <property type="entry name" value="YXKO-related"/>
    <property type="match status" value="1"/>
</dbReference>
<feature type="binding site" evidence="18">
    <location>
        <position position="153"/>
    </location>
    <ligand>
        <name>(6S)-NADPHX</name>
        <dbReference type="ChEBI" id="CHEBI:64076"/>
    </ligand>
</feature>
<dbReference type="GO" id="GO:0052856">
    <property type="term" value="F:NAD(P)HX epimerase activity"/>
    <property type="evidence" value="ECO:0007669"/>
    <property type="project" value="UniProtKB-UniRule"/>
</dbReference>
<dbReference type="Gene3D" id="3.40.1190.20">
    <property type="match status" value="1"/>
</dbReference>
<evidence type="ECO:0000259" key="20">
    <source>
        <dbReference type="PROSITE" id="PS51383"/>
    </source>
</evidence>
<comment type="similarity">
    <text evidence="4 19">In the C-terminal section; belongs to the NnrD/CARKD family.</text>
</comment>
<reference evidence="22" key="1">
    <citation type="submission" date="2022-09" db="EMBL/GenBank/DDBJ databases">
        <title>Diverse halophilic archaea isolated from saline environments.</title>
        <authorList>
            <person name="Cui H.-L."/>
        </authorList>
    </citation>
    <scope>NUCLEOTIDE SEQUENCE</scope>
    <source>
        <strain evidence="22">ZS-35-S2</strain>
    </source>
</reference>
<dbReference type="GO" id="GO:0046496">
    <property type="term" value="P:nicotinamide nucleotide metabolic process"/>
    <property type="evidence" value="ECO:0007669"/>
    <property type="project" value="UniProtKB-UniRule"/>
</dbReference>
<dbReference type="SUPFAM" id="SSF53613">
    <property type="entry name" value="Ribokinase-like"/>
    <property type="match status" value="1"/>
</dbReference>
<comment type="function">
    <text evidence="18">Catalyzes the epimerization of the S- and R-forms of NAD(P)HX, a damaged form of NAD(P)H that is a result of enzymatic or heat-dependent hydration. This is a prerequisite for the S-specific NAD(P)H-hydrate dehydratase to allow the repair of both epimers of NAD(P)HX.</text>
</comment>
<evidence type="ECO:0000256" key="3">
    <source>
        <dbReference type="ARBA" id="ARBA00006001"/>
    </source>
</evidence>
<feature type="domain" description="YjeF N-terminal" evidence="21">
    <location>
        <begin position="7"/>
        <end position="205"/>
    </location>
</feature>
<evidence type="ECO:0000256" key="12">
    <source>
        <dbReference type="ARBA" id="ARBA00023239"/>
    </source>
</evidence>
<dbReference type="PIRSF" id="PIRSF017184">
    <property type="entry name" value="Nnr"/>
    <property type="match status" value="1"/>
</dbReference>
<comment type="catalytic activity">
    <reaction evidence="1 18 19">
        <text>(6R)-NADHX = (6S)-NADHX</text>
        <dbReference type="Rhea" id="RHEA:32215"/>
        <dbReference type="ChEBI" id="CHEBI:64074"/>
        <dbReference type="ChEBI" id="CHEBI:64075"/>
        <dbReference type="EC" id="5.1.99.6"/>
    </reaction>
</comment>
<evidence type="ECO:0000256" key="11">
    <source>
        <dbReference type="ARBA" id="ARBA00023235"/>
    </source>
</evidence>
<dbReference type="GO" id="GO:0046872">
    <property type="term" value="F:metal ion binding"/>
    <property type="evidence" value="ECO:0007669"/>
    <property type="project" value="UniProtKB-UniRule"/>
</dbReference>
<accession>A0A9E7U615</accession>
<keyword evidence="11 18" id="KW-0413">Isomerase</keyword>
<evidence type="ECO:0000256" key="13">
    <source>
        <dbReference type="ARBA" id="ARBA00023268"/>
    </source>
</evidence>
<comment type="cofactor">
    <cofactor evidence="17">
        <name>Mg(2+)</name>
        <dbReference type="ChEBI" id="CHEBI:18420"/>
    </cofactor>
</comment>
<keyword evidence="10 17" id="KW-0520">NAD</keyword>
<dbReference type="EC" id="4.2.1.136" evidence="19"/>
<dbReference type="PROSITE" id="PS51383">
    <property type="entry name" value="YJEF_C_3"/>
    <property type="match status" value="1"/>
</dbReference>
<dbReference type="InterPro" id="IPR004443">
    <property type="entry name" value="YjeF_N_dom"/>
</dbReference>
<feature type="binding site" evidence="18">
    <location>
        <begin position="54"/>
        <end position="58"/>
    </location>
    <ligand>
        <name>(6S)-NADPHX</name>
        <dbReference type="ChEBI" id="CHEBI:64076"/>
    </ligand>
</feature>
<dbReference type="HAMAP" id="MF_01966">
    <property type="entry name" value="NADHX_epimerase"/>
    <property type="match status" value="1"/>
</dbReference>
<feature type="binding site" evidence="18">
    <location>
        <position position="156"/>
    </location>
    <ligand>
        <name>K(+)</name>
        <dbReference type="ChEBI" id="CHEBI:29103"/>
    </ligand>
</feature>
<dbReference type="RefSeq" id="WP_260595130.1">
    <property type="nucleotide sequence ID" value="NZ_CP104003.1"/>
</dbReference>
<dbReference type="NCBIfam" id="TIGR00196">
    <property type="entry name" value="yjeF_cterm"/>
    <property type="match status" value="1"/>
</dbReference>
<evidence type="ECO:0000256" key="16">
    <source>
        <dbReference type="ARBA" id="ARBA00049209"/>
    </source>
</evidence>
<dbReference type="GeneID" id="74942135"/>
<comment type="catalytic activity">
    <reaction evidence="16 17 19">
        <text>(6S)-NADPHX + ADP = AMP + phosphate + NADPH + H(+)</text>
        <dbReference type="Rhea" id="RHEA:32235"/>
        <dbReference type="ChEBI" id="CHEBI:15378"/>
        <dbReference type="ChEBI" id="CHEBI:43474"/>
        <dbReference type="ChEBI" id="CHEBI:57783"/>
        <dbReference type="ChEBI" id="CHEBI:64076"/>
        <dbReference type="ChEBI" id="CHEBI:456215"/>
        <dbReference type="ChEBI" id="CHEBI:456216"/>
        <dbReference type="EC" id="4.2.1.136"/>
    </reaction>
</comment>
<dbReference type="InterPro" id="IPR030677">
    <property type="entry name" value="Nnr"/>
</dbReference>
<comment type="caution">
    <text evidence="17">Lacks conserved residue(s) required for the propagation of feature annotation.</text>
</comment>
<dbReference type="PANTHER" id="PTHR12592:SF0">
    <property type="entry name" value="ATP-DEPENDENT (S)-NAD(P)H-HYDRATE DEHYDRATASE"/>
    <property type="match status" value="1"/>
</dbReference>
<evidence type="ECO:0000256" key="7">
    <source>
        <dbReference type="ARBA" id="ARBA00022840"/>
    </source>
</evidence>
<evidence type="ECO:0000313" key="23">
    <source>
        <dbReference type="Proteomes" id="UP001057580"/>
    </source>
</evidence>
<comment type="similarity">
    <text evidence="18">Belongs to the NnrE/AIBP family.</text>
</comment>
<feature type="binding site" evidence="17">
    <location>
        <position position="418"/>
    </location>
    <ligand>
        <name>AMP</name>
        <dbReference type="ChEBI" id="CHEBI:456215"/>
    </ligand>
</feature>
<feature type="domain" description="YjeF C-terminal" evidence="20">
    <location>
        <begin position="206"/>
        <end position="482"/>
    </location>
</feature>
<comment type="similarity">
    <text evidence="17">Belongs to the NnrD/CARKD family.</text>
</comment>
<feature type="binding site" evidence="17">
    <location>
        <position position="419"/>
    </location>
    <ligand>
        <name>(6S)-NADPHX</name>
        <dbReference type="ChEBI" id="CHEBI:64076"/>
    </ligand>
</feature>
<feature type="binding site" evidence="18">
    <location>
        <begin position="124"/>
        <end position="130"/>
    </location>
    <ligand>
        <name>(6S)-NADPHX</name>
        <dbReference type="ChEBI" id="CHEBI:64076"/>
    </ligand>
</feature>
<feature type="binding site" evidence="17">
    <location>
        <position position="354"/>
    </location>
    <ligand>
        <name>(6S)-NADPHX</name>
        <dbReference type="ChEBI" id="CHEBI:64076"/>
    </ligand>
</feature>
<evidence type="ECO:0000256" key="17">
    <source>
        <dbReference type="HAMAP-Rule" id="MF_01965"/>
    </source>
</evidence>
<keyword evidence="13" id="KW-0511">Multifunctional enzyme</keyword>
<dbReference type="KEGG" id="ssai:N0B31_06895"/>
<dbReference type="GO" id="GO:0110051">
    <property type="term" value="P:metabolite repair"/>
    <property type="evidence" value="ECO:0007669"/>
    <property type="project" value="TreeGrafter"/>
</dbReference>
<evidence type="ECO:0000256" key="15">
    <source>
        <dbReference type="ARBA" id="ARBA00048238"/>
    </source>
</evidence>
<feature type="binding site" evidence="17">
    <location>
        <position position="240"/>
    </location>
    <ligand>
        <name>(6S)-NADPHX</name>
        <dbReference type="ChEBI" id="CHEBI:64076"/>
    </ligand>
</feature>
<dbReference type="GO" id="GO:0005524">
    <property type="term" value="F:ATP binding"/>
    <property type="evidence" value="ECO:0007669"/>
    <property type="project" value="UniProtKB-UniRule"/>
</dbReference>
<name>A0A9E7U615_9EURY</name>
<evidence type="ECO:0000256" key="8">
    <source>
        <dbReference type="ARBA" id="ARBA00022857"/>
    </source>
</evidence>
<evidence type="ECO:0000259" key="21">
    <source>
        <dbReference type="PROSITE" id="PS51385"/>
    </source>
</evidence>
<evidence type="ECO:0000256" key="1">
    <source>
        <dbReference type="ARBA" id="ARBA00000013"/>
    </source>
</evidence>
<sequence length="485" mass="49935">MITADEMAVVDANAAALGVPRKQLMESSGNAVARAVRDHVDPGATVAVVCGRGNNGGDAMVAARFLDEYDVTVSLLGRAETITTRIARENWDALREAEYDTREVRDSADLDLGTPALVVDAMLGTGVTGELREPERSAALATNDADAPVLSVDVPSGVDADTGEAAGPAVDADHVVTFHDDKPGLSHLDCEVTVADIGIPEAAERFVGNGDLLRVERDPHSHKGVNGEVLVVGGGPYTGAPALSAQAALRAGADLVRVACPEGVAREVQGYSENLILRPFAGDHLVSGHVPRLLAAAEGHDTVVFGPGLGDHEETLAAVETFLESYEGTAVVDADALQVVPEVDTEATLVCTPHQGELRKMGGETSDDWQERAGLVESFAADLGHSLLVKGVYDVVSDGERTRVSRTGNAAMTVGGTGDVLAGVTAALASVLHPHDAACVAAYANGRAGDLVVAGEAGDPPRGNGLLATDLVDAMPVALEPEGVE</sequence>
<dbReference type="Proteomes" id="UP001057580">
    <property type="component" value="Chromosome"/>
</dbReference>
<comment type="function">
    <text evidence="14 19">Bifunctional enzyme that catalyzes the epimerization of the S- and R-forms of NAD(P)HX and the dehydration of the S-form of NAD(P)HX at the expense of ADP, which is converted to AMP. This allows the repair of both epimers of NAD(P)HX, a damaged form of NAD(P)H that is a result of enzymatic or heat-dependent hydration.</text>
</comment>
<proteinExistence type="inferred from homology"/>
<evidence type="ECO:0000313" key="22">
    <source>
        <dbReference type="EMBL" id="UWM56010.1"/>
    </source>
</evidence>
<dbReference type="GO" id="GO:0052855">
    <property type="term" value="F:ADP-dependent NAD(P)H-hydrate dehydratase activity"/>
    <property type="evidence" value="ECO:0007669"/>
    <property type="project" value="UniProtKB-UniRule"/>
</dbReference>
<organism evidence="22 23">
    <name type="scientific">Salinirubellus salinus</name>
    <dbReference type="NCBI Taxonomy" id="1364945"/>
    <lineage>
        <taxon>Archaea</taxon>
        <taxon>Methanobacteriati</taxon>
        <taxon>Methanobacteriota</taxon>
        <taxon>Stenosarchaea group</taxon>
        <taxon>Halobacteria</taxon>
        <taxon>Halobacteriales</taxon>
        <taxon>Natronomonadaceae</taxon>
        <taxon>Salinirubellus</taxon>
    </lineage>
</organism>
<dbReference type="AlphaFoldDB" id="A0A9E7U615"/>
<keyword evidence="5 18" id="KW-0479">Metal-binding</keyword>
<gene>
    <name evidence="18" type="primary">nnrE</name>
    <name evidence="17" type="synonym">nnrD</name>
    <name evidence="22" type="ORF">N0B31_06895</name>
</gene>
<evidence type="ECO:0000256" key="19">
    <source>
        <dbReference type="PIRNR" id="PIRNR017184"/>
    </source>
</evidence>
<evidence type="ECO:0000256" key="5">
    <source>
        <dbReference type="ARBA" id="ARBA00022723"/>
    </source>
</evidence>
<dbReference type="InterPro" id="IPR029056">
    <property type="entry name" value="Ribokinase-like"/>
</dbReference>
<evidence type="ECO:0000256" key="4">
    <source>
        <dbReference type="ARBA" id="ARBA00009524"/>
    </source>
</evidence>
<dbReference type="SUPFAM" id="SSF64153">
    <property type="entry name" value="YjeF N-terminal domain-like"/>
    <property type="match status" value="1"/>
</dbReference>
<keyword evidence="6 17" id="KW-0547">Nucleotide-binding</keyword>